<dbReference type="AlphaFoldDB" id="A0A0N4UZ37"/>
<sequence length="1031" mass="126926">MSRDEFDGQRSDMRSRSTVREIPVRAVSSLGPGATTAVEYRSGTTPWGDNFQEYYRKEVMTRTYVTRSTEALSAPPLSRSSPITTSRERYPSNERHYPREERMVDYSYKYTRNLEEEERRIKEDQERRRQEEEERRRRGEEERALWELRERELIEKMKQEREQRHRNLESERVERERQELQRLERDRRAREEAEMRRRKDWERRESERRLLEEQDLEKRRQMERERLEKQRLEEERLEKERFERERLEREKERLERERQERERLERERRERERIEMERLEIERIERIKRERIEKERLEREKEREEAERREKERLERERIAEEKRELLRIEQKLREAQRREEEKRQAERAAEEQREAQRREQERRDAEMLAEMQRKAEEKEAQRRLTERLEKERLEALRKEQERIDLERQEIEIRERQRLEDERREKELLEAQRRAAERREKERLEDERRERARQDEERREAERRERERREQIRREHERQLEEQMEREKLAALEKAAQERRLAREAEKQLEEHRELLVRKTQEFKERERLEAERRERERIEEERTLFELREMEKRNAEMRERERREAEAREIARKRDYKRSRDKLDLIAREIEEKEKMENEKRRLVEEMEERDRRRQMLTSHETLEKLTKAPYFSRENLQMKPFGSRENLSGEVTTKVERQIIERVDRTYWSDDQSCRYPKTSASGDSPDADLSSGKERIYQRRLTEDEEFNRSSTRRSSKYKLRMEKAKKDFLTPDASPISDPLSDRFKASVDEPFLKPSSDLRTPLVQKYSDSEFVTKTDFRNIPYSRVGPSPYDEEYRRLFEKVDKTWAAYRQRASQPNLYSRSLACSSTYLETNLDTGIRDIGSIQRQIEETNLDDVHRSGSVLGYSRQSRRDMANSFEPSSHVRSKSADYLMDRKMREESAPPENELQKFGEKTPDPSEHELRFRKSTEKLHVPEWYREKRSGKQYELDTSINTTTSEKIPYADSDSQNYNSYVPTRYEQMRRSVDQPDAIQLPTGMFDKYKDEIAEARRSRTSLHQVGVDRKVCVV</sequence>
<dbReference type="STRING" id="51028.A0A0N4UZ37"/>
<reference evidence="4" key="1">
    <citation type="submission" date="2017-02" db="UniProtKB">
        <authorList>
            <consortium name="WormBaseParasite"/>
        </authorList>
    </citation>
    <scope>IDENTIFICATION</scope>
</reference>
<evidence type="ECO:0000313" key="2">
    <source>
        <dbReference type="EMBL" id="VDD87438.1"/>
    </source>
</evidence>
<feature type="region of interest" description="Disordered" evidence="1">
    <location>
        <begin position="868"/>
        <end position="930"/>
    </location>
</feature>
<dbReference type="InterPro" id="IPR038825">
    <property type="entry name" value="Apical_junction"/>
</dbReference>
<feature type="region of interest" description="Disordered" evidence="1">
    <location>
        <begin position="246"/>
        <end position="268"/>
    </location>
</feature>
<dbReference type="GO" id="GO:0043296">
    <property type="term" value="C:apical junction complex"/>
    <property type="evidence" value="ECO:0007669"/>
    <property type="project" value="TreeGrafter"/>
</dbReference>
<evidence type="ECO:0000313" key="3">
    <source>
        <dbReference type="Proteomes" id="UP000274131"/>
    </source>
</evidence>
<dbReference type="GO" id="GO:0005886">
    <property type="term" value="C:plasma membrane"/>
    <property type="evidence" value="ECO:0007669"/>
    <property type="project" value="TreeGrafter"/>
</dbReference>
<accession>A0A0N4UZ37</accession>
<feature type="region of interest" description="Disordered" evidence="1">
    <location>
        <begin position="1"/>
        <end position="27"/>
    </location>
</feature>
<feature type="compositionally biased region" description="Basic and acidic residues" evidence="1">
    <location>
        <begin position="1"/>
        <end position="23"/>
    </location>
</feature>
<feature type="compositionally biased region" description="Basic and acidic residues" evidence="1">
    <location>
        <begin position="597"/>
        <end position="615"/>
    </location>
</feature>
<organism evidence="4">
    <name type="scientific">Enterobius vermicularis</name>
    <name type="common">Human pinworm</name>
    <dbReference type="NCBI Taxonomy" id="51028"/>
    <lineage>
        <taxon>Eukaryota</taxon>
        <taxon>Metazoa</taxon>
        <taxon>Ecdysozoa</taxon>
        <taxon>Nematoda</taxon>
        <taxon>Chromadorea</taxon>
        <taxon>Rhabditida</taxon>
        <taxon>Spirurina</taxon>
        <taxon>Oxyuridomorpha</taxon>
        <taxon>Oxyuroidea</taxon>
        <taxon>Oxyuridae</taxon>
        <taxon>Enterobius</taxon>
    </lineage>
</organism>
<feature type="region of interest" description="Disordered" evidence="1">
    <location>
        <begin position="597"/>
        <end position="628"/>
    </location>
</feature>
<dbReference type="PANTHER" id="PTHR21517:SF3">
    <property type="entry name" value="APICAL JUNCTION COMPONENT 1 HOMOLOG"/>
    <property type="match status" value="1"/>
</dbReference>
<keyword evidence="3" id="KW-1185">Reference proteome</keyword>
<dbReference type="OrthoDB" id="6431454at2759"/>
<feature type="compositionally biased region" description="Basic and acidic residues" evidence="1">
    <location>
        <begin position="86"/>
        <end position="104"/>
    </location>
</feature>
<feature type="region of interest" description="Disordered" evidence="1">
    <location>
        <begin position="187"/>
        <end position="206"/>
    </location>
</feature>
<gene>
    <name evidence="2" type="ORF">EVEC_LOCUS2581</name>
</gene>
<name>A0A0N4UZ37_ENTVE</name>
<protein>
    <submittedName>
        <fullName evidence="4">Trichohyalin-like</fullName>
    </submittedName>
</protein>
<evidence type="ECO:0000256" key="1">
    <source>
        <dbReference type="SAM" id="MobiDB-lite"/>
    </source>
</evidence>
<feature type="region of interest" description="Disordered" evidence="1">
    <location>
        <begin position="66"/>
        <end position="141"/>
    </location>
</feature>
<dbReference type="PANTHER" id="PTHR21517">
    <property type="entry name" value="APICAL JUNCTION COMPONENT 1 HOMOLOG"/>
    <property type="match status" value="1"/>
</dbReference>
<dbReference type="EMBL" id="UXUI01007408">
    <property type="protein sequence ID" value="VDD87438.1"/>
    <property type="molecule type" value="Genomic_DNA"/>
</dbReference>
<proteinExistence type="predicted"/>
<dbReference type="GO" id="GO:0045216">
    <property type="term" value="P:cell-cell junction organization"/>
    <property type="evidence" value="ECO:0007669"/>
    <property type="project" value="InterPro"/>
</dbReference>
<feature type="compositionally biased region" description="Basic and acidic residues" evidence="1">
    <location>
        <begin position="112"/>
        <end position="141"/>
    </location>
</feature>
<feature type="region of interest" description="Disordered" evidence="1">
    <location>
        <begin position="674"/>
        <end position="720"/>
    </location>
</feature>
<reference evidence="2 3" key="2">
    <citation type="submission" date="2018-10" db="EMBL/GenBank/DDBJ databases">
        <authorList>
            <consortium name="Pathogen Informatics"/>
        </authorList>
    </citation>
    <scope>NUCLEOTIDE SEQUENCE [LARGE SCALE GENOMIC DNA]</scope>
</reference>
<feature type="region of interest" description="Disordered" evidence="1">
    <location>
        <begin position="157"/>
        <end position="181"/>
    </location>
</feature>
<feature type="compositionally biased region" description="Basic and acidic residues" evidence="1">
    <location>
        <begin position="895"/>
        <end position="930"/>
    </location>
</feature>
<dbReference type="Proteomes" id="UP000274131">
    <property type="component" value="Unassembled WGS sequence"/>
</dbReference>
<feature type="region of interest" description="Disordered" evidence="1">
    <location>
        <begin position="435"/>
        <end position="486"/>
    </location>
</feature>
<feature type="region of interest" description="Disordered" evidence="1">
    <location>
        <begin position="340"/>
        <end position="382"/>
    </location>
</feature>
<feature type="compositionally biased region" description="Basic and acidic residues" evidence="1">
    <location>
        <begin position="694"/>
        <end position="705"/>
    </location>
</feature>
<evidence type="ECO:0000313" key="4">
    <source>
        <dbReference type="WBParaSite" id="EVEC_0000287301-mRNA-1"/>
    </source>
</evidence>
<dbReference type="WBParaSite" id="EVEC_0000287301-mRNA-1">
    <property type="protein sequence ID" value="EVEC_0000287301-mRNA-1"/>
    <property type="gene ID" value="EVEC_0000287301"/>
</dbReference>
<feature type="compositionally biased region" description="Low complexity" evidence="1">
    <location>
        <begin position="71"/>
        <end position="82"/>
    </location>
</feature>